<evidence type="ECO:0000256" key="7">
    <source>
        <dbReference type="ARBA" id="ARBA00040167"/>
    </source>
</evidence>
<organism evidence="11 12">
    <name type="scientific">Proteus myxofaciens ATCC 19692</name>
    <dbReference type="NCBI Taxonomy" id="1354337"/>
    <lineage>
        <taxon>Bacteria</taxon>
        <taxon>Pseudomonadati</taxon>
        <taxon>Pseudomonadota</taxon>
        <taxon>Gammaproteobacteria</taxon>
        <taxon>Enterobacterales</taxon>
        <taxon>Morganellaceae</taxon>
        <taxon>Proteus</taxon>
    </lineage>
</organism>
<dbReference type="NCBIfam" id="NF004582">
    <property type="entry name" value="PRK05928.1-1"/>
    <property type="match status" value="1"/>
</dbReference>
<keyword evidence="5 9" id="KW-0627">Porphyrin biosynthesis</keyword>
<evidence type="ECO:0000256" key="3">
    <source>
        <dbReference type="ARBA" id="ARBA00013109"/>
    </source>
</evidence>
<comment type="function">
    <text evidence="6 9">Catalyzes cyclization of the linear tetrapyrrole, hydroxymethylbilane, to the macrocyclic uroporphyrinogen III.</text>
</comment>
<dbReference type="PATRIC" id="fig|1354337.4.peg.1913"/>
<proteinExistence type="inferred from homology"/>
<accession>A0A198FQA4</accession>
<gene>
    <name evidence="11" type="ORF">M983_1866</name>
</gene>
<evidence type="ECO:0000256" key="4">
    <source>
        <dbReference type="ARBA" id="ARBA00023239"/>
    </source>
</evidence>
<dbReference type="GO" id="GO:0006782">
    <property type="term" value="P:protoporphyrinogen IX biosynthetic process"/>
    <property type="evidence" value="ECO:0007669"/>
    <property type="project" value="UniProtKB-UniRule"/>
</dbReference>
<dbReference type="Gene3D" id="3.40.50.10090">
    <property type="match status" value="2"/>
</dbReference>
<evidence type="ECO:0000313" key="11">
    <source>
        <dbReference type="EMBL" id="OAT27053.1"/>
    </source>
</evidence>
<dbReference type="UniPathway" id="UPA00251">
    <property type="reaction ID" value="UER00320"/>
</dbReference>
<evidence type="ECO:0000313" key="12">
    <source>
        <dbReference type="Proteomes" id="UP000094023"/>
    </source>
</evidence>
<name>A0A198FQA4_9GAMM</name>
<dbReference type="PANTHER" id="PTHR38042:SF1">
    <property type="entry name" value="UROPORPHYRINOGEN-III SYNTHASE, CHLOROPLASTIC"/>
    <property type="match status" value="1"/>
</dbReference>
<dbReference type="InterPro" id="IPR003754">
    <property type="entry name" value="4pyrrol_synth_uPrphyn_synth"/>
</dbReference>
<dbReference type="SUPFAM" id="SSF69618">
    <property type="entry name" value="HemD-like"/>
    <property type="match status" value="1"/>
</dbReference>
<dbReference type="AlphaFoldDB" id="A0A198FQA4"/>
<dbReference type="Proteomes" id="UP000094023">
    <property type="component" value="Unassembled WGS sequence"/>
</dbReference>
<comment type="caution">
    <text evidence="11">The sequence shown here is derived from an EMBL/GenBank/DDBJ whole genome shotgun (WGS) entry which is preliminary data.</text>
</comment>
<dbReference type="EC" id="4.2.1.75" evidence="3 9"/>
<comment type="pathway">
    <text evidence="1 9">Porphyrin-containing compound metabolism; protoporphyrin-IX biosynthesis; coproporphyrinogen-III from 5-aminolevulinate: step 3/4.</text>
</comment>
<protein>
    <recommendedName>
        <fullName evidence="7 9">Uroporphyrinogen-III synthase</fullName>
        <ecNumber evidence="3 9">4.2.1.75</ecNumber>
    </recommendedName>
</protein>
<evidence type="ECO:0000256" key="2">
    <source>
        <dbReference type="ARBA" id="ARBA00008133"/>
    </source>
</evidence>
<comment type="similarity">
    <text evidence="2 9">Belongs to the uroporphyrinogen-III synthase family.</text>
</comment>
<dbReference type="EMBL" id="LXEN01000094">
    <property type="protein sequence ID" value="OAT27053.1"/>
    <property type="molecule type" value="Genomic_DNA"/>
</dbReference>
<dbReference type="InterPro" id="IPR036108">
    <property type="entry name" value="4pyrrol_syn_uPrphyn_synt_sf"/>
</dbReference>
<dbReference type="PANTHER" id="PTHR38042">
    <property type="entry name" value="UROPORPHYRINOGEN-III SYNTHASE, CHLOROPLASTIC"/>
    <property type="match status" value="1"/>
</dbReference>
<dbReference type="GO" id="GO:0006780">
    <property type="term" value="P:uroporphyrinogen III biosynthetic process"/>
    <property type="evidence" value="ECO:0007669"/>
    <property type="project" value="UniProtKB-UniRule"/>
</dbReference>
<dbReference type="GO" id="GO:0004852">
    <property type="term" value="F:uroporphyrinogen-III synthase activity"/>
    <property type="evidence" value="ECO:0007669"/>
    <property type="project" value="UniProtKB-UniRule"/>
</dbReference>
<evidence type="ECO:0000256" key="9">
    <source>
        <dbReference type="RuleBase" id="RU366031"/>
    </source>
</evidence>
<evidence type="ECO:0000256" key="5">
    <source>
        <dbReference type="ARBA" id="ARBA00023244"/>
    </source>
</evidence>
<evidence type="ECO:0000256" key="6">
    <source>
        <dbReference type="ARBA" id="ARBA00037589"/>
    </source>
</evidence>
<dbReference type="InterPro" id="IPR039793">
    <property type="entry name" value="UROS/Hem4"/>
</dbReference>
<dbReference type="RefSeq" id="WP_066749809.1">
    <property type="nucleotide sequence ID" value="NZ_LXEN01000094.1"/>
</dbReference>
<comment type="catalytic activity">
    <reaction evidence="8 9">
        <text>hydroxymethylbilane = uroporphyrinogen III + H2O</text>
        <dbReference type="Rhea" id="RHEA:18965"/>
        <dbReference type="ChEBI" id="CHEBI:15377"/>
        <dbReference type="ChEBI" id="CHEBI:57308"/>
        <dbReference type="ChEBI" id="CHEBI:57845"/>
        <dbReference type="EC" id="4.2.1.75"/>
    </reaction>
</comment>
<reference evidence="11 12" key="1">
    <citation type="submission" date="2016-04" db="EMBL/GenBank/DDBJ databases">
        <title>ATOL: Assembling a taxonomically balanced genome-scale reconstruction of the evolutionary history of the Enterobacteriaceae.</title>
        <authorList>
            <person name="Plunkett G.III."/>
            <person name="Neeno-Eckwall E.C."/>
            <person name="Glasner J.D."/>
            <person name="Perna N.T."/>
        </authorList>
    </citation>
    <scope>NUCLEOTIDE SEQUENCE [LARGE SCALE GENOMIC DNA]</scope>
    <source>
        <strain evidence="11 12">ATCC 19692</strain>
    </source>
</reference>
<dbReference type="STRING" id="1354337.M983_1866"/>
<sequence>MSILITRPAPSGNELTQRLIDAGKLAFHAPLIKIIAGRELPLLDDKLKALSAGDYVLLLSKNAVHYANWQLNQLQQSWPDTLSYYGIGKSTALAFQEISERLTHYSQQGETSEDLLILPALNQVKDKRILLLRGNGGRDLLAKTLRKRGAIVEECECYQRLFIQYSPEDFATQWEKKQIETLVVTSGEMLQRLFFLVAEPKKAWLLNCHLIVVSERLATIAEELGWKQITVADSAHNDALFRALI</sequence>
<evidence type="ECO:0000259" key="10">
    <source>
        <dbReference type="Pfam" id="PF02602"/>
    </source>
</evidence>
<feature type="domain" description="Tetrapyrrole biosynthesis uroporphyrinogen III synthase" evidence="10">
    <location>
        <begin position="14"/>
        <end position="241"/>
    </location>
</feature>
<keyword evidence="12" id="KW-1185">Reference proteome</keyword>
<dbReference type="OrthoDB" id="9787650at2"/>
<evidence type="ECO:0000256" key="1">
    <source>
        <dbReference type="ARBA" id="ARBA00004772"/>
    </source>
</evidence>
<evidence type="ECO:0000256" key="8">
    <source>
        <dbReference type="ARBA" id="ARBA00048617"/>
    </source>
</evidence>
<dbReference type="Pfam" id="PF02602">
    <property type="entry name" value="HEM4"/>
    <property type="match status" value="1"/>
</dbReference>
<dbReference type="CDD" id="cd06578">
    <property type="entry name" value="HemD"/>
    <property type="match status" value="1"/>
</dbReference>
<keyword evidence="4 9" id="KW-0456">Lyase</keyword>